<organism evidence="2 3">
    <name type="scientific">Thalassotalea fonticola</name>
    <dbReference type="NCBI Taxonomy" id="3065649"/>
    <lineage>
        <taxon>Bacteria</taxon>
        <taxon>Pseudomonadati</taxon>
        <taxon>Pseudomonadota</taxon>
        <taxon>Gammaproteobacteria</taxon>
        <taxon>Alteromonadales</taxon>
        <taxon>Colwelliaceae</taxon>
        <taxon>Thalassotalea</taxon>
    </lineage>
</organism>
<sequence length="135" mass="15943">MKEFKSQIIVDRKLYNKRIRLMFVFIICVLFALYLLEIVSFDMLIMVITFFVVNVLISLFNIETSTPDQLVLTNDELIYKNDKSTYWRVKKNLISKVKKEKNYTIFCLINGDSFSVNSNLFSEETWNDLATEISI</sequence>
<protein>
    <recommendedName>
        <fullName evidence="4">YcxB family protein</fullName>
    </recommendedName>
</protein>
<keyword evidence="1" id="KW-1133">Transmembrane helix</keyword>
<keyword evidence="1" id="KW-0472">Membrane</keyword>
<feature type="transmembrane region" description="Helical" evidence="1">
    <location>
        <begin position="43"/>
        <end position="62"/>
    </location>
</feature>
<name>A0ABZ0GMG0_9GAMM</name>
<evidence type="ECO:0000313" key="2">
    <source>
        <dbReference type="EMBL" id="WOH36606.1"/>
    </source>
</evidence>
<proteinExistence type="predicted"/>
<evidence type="ECO:0000256" key="1">
    <source>
        <dbReference type="SAM" id="Phobius"/>
    </source>
</evidence>
<feature type="transmembrane region" description="Helical" evidence="1">
    <location>
        <begin position="21"/>
        <end position="37"/>
    </location>
</feature>
<evidence type="ECO:0000313" key="3">
    <source>
        <dbReference type="Proteomes" id="UP001301442"/>
    </source>
</evidence>
<dbReference type="RefSeq" id="WP_348395417.1">
    <property type="nucleotide sequence ID" value="NZ_CP136600.1"/>
</dbReference>
<accession>A0ABZ0GMG0</accession>
<dbReference type="EMBL" id="CP136600">
    <property type="protein sequence ID" value="WOH36606.1"/>
    <property type="molecule type" value="Genomic_DNA"/>
</dbReference>
<gene>
    <name evidence="2" type="ORF">RI844_14675</name>
</gene>
<dbReference type="Proteomes" id="UP001301442">
    <property type="component" value="Chromosome"/>
</dbReference>
<evidence type="ECO:0008006" key="4">
    <source>
        <dbReference type="Google" id="ProtNLM"/>
    </source>
</evidence>
<keyword evidence="3" id="KW-1185">Reference proteome</keyword>
<reference evidence="2 3" key="1">
    <citation type="submission" date="2023-09" db="EMBL/GenBank/DDBJ databases">
        <authorList>
            <person name="Qi X."/>
        </authorList>
    </citation>
    <scope>NUCLEOTIDE SEQUENCE [LARGE SCALE GENOMIC DNA]</scope>
    <source>
        <strain evidence="2 3">S1-1</strain>
    </source>
</reference>
<keyword evidence="1" id="KW-0812">Transmembrane</keyword>